<evidence type="ECO:0000259" key="1">
    <source>
        <dbReference type="PROSITE" id="PS50837"/>
    </source>
</evidence>
<dbReference type="SMART" id="SM00530">
    <property type="entry name" value="HTH_XRE"/>
    <property type="match status" value="1"/>
</dbReference>
<dbReference type="InterPro" id="IPR007111">
    <property type="entry name" value="NACHT_NTPase"/>
</dbReference>
<proteinExistence type="predicted"/>
<dbReference type="InterPro" id="IPR010982">
    <property type="entry name" value="Lambda_DNA-bd_dom_sf"/>
</dbReference>
<dbReference type="PROSITE" id="PS50837">
    <property type="entry name" value="NACHT"/>
    <property type="match status" value="1"/>
</dbReference>
<dbReference type="PROSITE" id="PS50943">
    <property type="entry name" value="HTH_CROC1"/>
    <property type="match status" value="1"/>
</dbReference>
<dbReference type="InterPro" id="IPR001387">
    <property type="entry name" value="Cro/C1-type_HTH"/>
</dbReference>
<evidence type="ECO:0000313" key="4">
    <source>
        <dbReference type="Proteomes" id="UP000222310"/>
    </source>
</evidence>
<comment type="caution">
    <text evidence="3">The sequence shown here is derived from an EMBL/GenBank/DDBJ whole genome shotgun (WGS) entry which is preliminary data.</text>
</comment>
<protein>
    <recommendedName>
        <fullName evidence="5">NACHT domain-containing NTPase</fullName>
    </recommendedName>
</protein>
<dbReference type="Pfam" id="PF05729">
    <property type="entry name" value="NACHT"/>
    <property type="match status" value="1"/>
</dbReference>
<evidence type="ECO:0000259" key="2">
    <source>
        <dbReference type="PROSITE" id="PS50943"/>
    </source>
</evidence>
<feature type="domain" description="NACHT" evidence="1">
    <location>
        <begin position="173"/>
        <end position="292"/>
    </location>
</feature>
<dbReference type="InterPro" id="IPR027417">
    <property type="entry name" value="P-loop_NTPase"/>
</dbReference>
<name>A0A9Q6ENF2_NOSLI</name>
<dbReference type="EMBL" id="LAHD01000002">
    <property type="protein sequence ID" value="PHK07287.1"/>
    <property type="molecule type" value="Genomic_DNA"/>
</dbReference>
<evidence type="ECO:0000313" key="3">
    <source>
        <dbReference type="EMBL" id="PHK07287.1"/>
    </source>
</evidence>
<dbReference type="CDD" id="cd00093">
    <property type="entry name" value="HTH_XRE"/>
    <property type="match status" value="1"/>
</dbReference>
<evidence type="ECO:0008006" key="5">
    <source>
        <dbReference type="Google" id="ProtNLM"/>
    </source>
</evidence>
<sequence length="677" mass="77847">MTRSVRASKTGLEKAKEAFKLKGWTQEYLAGGSDCSRQTINKFLKGQPVDKSKFQGICTELGLEWGEIAELEAEERQAVKTFSVDELVQEVREKLRPYIQQRYGTMRVLDMTEPVDLSDIYTDVNIFGKITGRRRLEIADLLKNSDPEKFDRIGLSPIVGERIPGLEAVQQHSKLMVLGKPGAGKTTFLKHLAIQCIKGQFFGDRFPVFITLKDFAEADKKPDVLEYIALQLSKCKVTDGSTKAEQLLEHGKTLVLFDGLDEVREEDAKRVLDKVEEFSYQFHKNQFVITCRIAAKEYTFKDFTEVEVADFNSDQIATFAQNWFRQSDPVKSEHFIQKLDENEPIQELATNPLLLTLLCLVFGEVGNFPNNRSELYKEGIDVLLKKWDVKRNIERDEIYKGLSLKRKEDLLSQIALTTFKQKDYFFKKQTAEKYISEFIYNLPNARTEPEELEVDSEAVLKSIEAQHGLLVARATNIYSFSHLTFQEYFAAREIVANSDWENLVKHITDKRWREVFLLTAAMMRNADNLVELMKQKIDGLVAKDENFQRFLKWISQKSETVDTSCKMTAIRGYYITRALAETLSSANPRDAIKLIEELPLVSSLDSNLKDEKQKISLIINHFTKSGSQFSNLHKKLLQQYYDANKLLVDCLNSECYVSREVRQRIEDTLLLPVKTSL</sequence>
<dbReference type="RefSeq" id="WP_099065846.1">
    <property type="nucleotide sequence ID" value="NZ_LAHD01000002.1"/>
</dbReference>
<dbReference type="Pfam" id="PF22727">
    <property type="entry name" value="NCH2"/>
    <property type="match status" value="1"/>
</dbReference>
<accession>A0A9Q6ENF2</accession>
<dbReference type="AlphaFoldDB" id="A0A9Q6ENF2"/>
<dbReference type="PANTHER" id="PTHR46844">
    <property type="entry name" value="SLR5058 PROTEIN"/>
    <property type="match status" value="1"/>
</dbReference>
<dbReference type="PANTHER" id="PTHR46844:SF1">
    <property type="entry name" value="SLR5058 PROTEIN"/>
    <property type="match status" value="1"/>
</dbReference>
<dbReference type="GeneID" id="57092031"/>
<reference evidence="3 4" key="1">
    <citation type="submission" date="2015-02" db="EMBL/GenBank/DDBJ databases">
        <title>Nostoc linckia genome annotation.</title>
        <authorList>
            <person name="Zhou Z."/>
        </authorList>
    </citation>
    <scope>NUCLEOTIDE SEQUENCE [LARGE SCALE GENOMIC DNA]</scope>
    <source>
        <strain evidence="4">z8</strain>
    </source>
</reference>
<dbReference type="SUPFAM" id="SSF52540">
    <property type="entry name" value="P-loop containing nucleoside triphosphate hydrolases"/>
    <property type="match status" value="1"/>
</dbReference>
<dbReference type="Gene3D" id="3.40.50.300">
    <property type="entry name" value="P-loop containing nucleotide triphosphate hydrolases"/>
    <property type="match status" value="1"/>
</dbReference>
<dbReference type="GO" id="GO:0003677">
    <property type="term" value="F:DNA binding"/>
    <property type="evidence" value="ECO:0007669"/>
    <property type="project" value="InterPro"/>
</dbReference>
<feature type="domain" description="HTH cro/C1-type" evidence="2">
    <location>
        <begin position="16"/>
        <end position="68"/>
    </location>
</feature>
<gene>
    <name evidence="3" type="ORF">VF08_01430</name>
</gene>
<dbReference type="SUPFAM" id="SSF47413">
    <property type="entry name" value="lambda repressor-like DNA-binding domains"/>
    <property type="match status" value="1"/>
</dbReference>
<dbReference type="Proteomes" id="UP000222310">
    <property type="component" value="Unassembled WGS sequence"/>
</dbReference>
<organism evidence="3 4">
    <name type="scientific">Nostoc linckia z8</name>
    <dbReference type="NCBI Taxonomy" id="1628746"/>
    <lineage>
        <taxon>Bacteria</taxon>
        <taxon>Bacillati</taxon>
        <taxon>Cyanobacteriota</taxon>
        <taxon>Cyanophyceae</taxon>
        <taxon>Nostocales</taxon>
        <taxon>Nostocaceae</taxon>
        <taxon>Nostoc</taxon>
    </lineage>
</organism>
<dbReference type="InterPro" id="IPR054501">
    <property type="entry name" value="NCH2"/>
</dbReference>